<dbReference type="EMBL" id="WHJG01000065">
    <property type="protein sequence ID" value="NHZ83845.1"/>
    <property type="molecule type" value="Genomic_DNA"/>
</dbReference>
<dbReference type="Pfam" id="PF09937">
    <property type="entry name" value="DUF2169"/>
    <property type="match status" value="2"/>
</dbReference>
<dbReference type="InterPro" id="IPR018683">
    <property type="entry name" value="DUF2169"/>
</dbReference>
<evidence type="ECO:0000313" key="3">
    <source>
        <dbReference type="EMBL" id="NHZ83845.1"/>
    </source>
</evidence>
<evidence type="ECO:0000313" key="4">
    <source>
        <dbReference type="Proteomes" id="UP000621455"/>
    </source>
</evidence>
<evidence type="ECO:0000259" key="2">
    <source>
        <dbReference type="Pfam" id="PF09937"/>
    </source>
</evidence>
<feature type="domain" description="DUF2169" evidence="2">
    <location>
        <begin position="155"/>
        <end position="454"/>
    </location>
</feature>
<organism evidence="3 4">
    <name type="scientific">Massilia frigida</name>
    <dbReference type="NCBI Taxonomy" id="2609281"/>
    <lineage>
        <taxon>Bacteria</taxon>
        <taxon>Pseudomonadati</taxon>
        <taxon>Pseudomonadota</taxon>
        <taxon>Betaproteobacteria</taxon>
        <taxon>Burkholderiales</taxon>
        <taxon>Oxalobacteraceae</taxon>
        <taxon>Telluria group</taxon>
        <taxon>Massilia</taxon>
    </lineage>
</organism>
<dbReference type="Proteomes" id="UP000621455">
    <property type="component" value="Unassembled WGS sequence"/>
</dbReference>
<keyword evidence="4" id="KW-1185">Reference proteome</keyword>
<feature type="region of interest" description="Disordered" evidence="1">
    <location>
        <begin position="485"/>
        <end position="504"/>
    </location>
</feature>
<feature type="domain" description="DUF2169" evidence="2">
    <location>
        <begin position="43"/>
        <end position="129"/>
    </location>
</feature>
<reference evidence="3 4" key="1">
    <citation type="submission" date="2019-10" db="EMBL/GenBank/DDBJ databases">
        <title>Taxonomy of Antarctic Massilia spp.: description of Massilia rubra sp. nov., Massilia aquatica sp. nov., Massilia mucilaginosa sp. nov., Massilia frigida sp. nov. isolated from streams, lakes and regoliths.</title>
        <authorList>
            <person name="Holochova P."/>
            <person name="Sedlacek I."/>
            <person name="Kralova S."/>
            <person name="Maslanova I."/>
            <person name="Busse H.-J."/>
            <person name="Stankova E."/>
            <person name="Vrbovska V."/>
            <person name="Kovarovic V."/>
            <person name="Bartak M."/>
            <person name="Svec P."/>
            <person name="Pantucek R."/>
        </authorList>
    </citation>
    <scope>NUCLEOTIDE SEQUENCE [LARGE SCALE GENOMIC DNA]</scope>
    <source>
        <strain evidence="3 4">CCM 8695</strain>
    </source>
</reference>
<comment type="caution">
    <text evidence="3">The sequence shown here is derived from an EMBL/GenBank/DDBJ whole genome shotgun (WGS) entry which is preliminary data.</text>
</comment>
<evidence type="ECO:0000256" key="1">
    <source>
        <dbReference type="SAM" id="MobiDB-lite"/>
    </source>
</evidence>
<protein>
    <submittedName>
        <fullName evidence="3">DUF2169 domain-containing protein</fullName>
    </submittedName>
</protein>
<proteinExistence type="predicted"/>
<accession>A0ABX0NK70</accession>
<gene>
    <name evidence="3" type="ORF">F2P44_31935</name>
</gene>
<sequence>MSTSTRTPETDMPPAIPSLIFDNRTAFDALHFDTVDQNDVAFHVIVARTAYTLGPAGADGLATMTALEEPAQLNTADRHYDDDTTHSVREESDLAPYKPLCDVIVICDAHAPSGRAARRFSVGLHVKRPDTRATLPERPLGLNPMQGPSPAMIEEWETALRVARNTVVPGQVLLDKTLAVTGPRTLRKRFAPVRLAQWGIRLATLGLANPNPWRLTRPSPTLSVPLRYELAQGGECRINTSSPDAKRVPLKFRLAHSQAAAYPPGGAPAALDACQWNPVGLGFARPWFLRATGNAGAPAPQVAYPARPFSAAQFWSAAKGKAELHPAGLGAVGRAWLPRRNWIGTFEVKAQWQADDLPRLPKDFDFRYWNCAPADQQCPHLKGEEIFTLLNLCASDSLLARKDTDGNTVLRFALPAQSLFALGADTAGAVAVMPLAIDTVTIDLEAGQVHLTWRLCMLADGELSEVRLMHCDSAEQLRRIDEWNAPSSGATPVASPLHSAPTPL</sequence>
<name>A0ABX0NK70_9BURK</name>